<dbReference type="AlphaFoldDB" id="W7XJW6"/>
<evidence type="ECO:0000313" key="2">
    <source>
        <dbReference type="Proteomes" id="UP000009168"/>
    </source>
</evidence>
<dbReference type="GeneID" id="24438121"/>
<sequence>MKYLIAINVKIFLIAPSVVRDFNGALKTKHVYLDVIKIRFRMITQNNVWINVIFYQNKTIKALKISLASKVYSALQCINLVMYFLTRKHLRTLFYQKNKNSQS</sequence>
<reference evidence="2" key="1">
    <citation type="journal article" date="2006" name="PLoS Biol.">
        <title>Macronuclear genome sequence of the ciliate Tetrahymena thermophila, a model eukaryote.</title>
        <authorList>
            <person name="Eisen J.A."/>
            <person name="Coyne R.S."/>
            <person name="Wu M."/>
            <person name="Wu D."/>
            <person name="Thiagarajan M."/>
            <person name="Wortman J.R."/>
            <person name="Badger J.H."/>
            <person name="Ren Q."/>
            <person name="Amedeo P."/>
            <person name="Jones K.M."/>
            <person name="Tallon L.J."/>
            <person name="Delcher A.L."/>
            <person name="Salzberg S.L."/>
            <person name="Silva J.C."/>
            <person name="Haas B.J."/>
            <person name="Majoros W.H."/>
            <person name="Farzad M."/>
            <person name="Carlton J.M."/>
            <person name="Smith R.K. Jr."/>
            <person name="Garg J."/>
            <person name="Pearlman R.E."/>
            <person name="Karrer K.M."/>
            <person name="Sun L."/>
            <person name="Manning G."/>
            <person name="Elde N.C."/>
            <person name="Turkewitz A.P."/>
            <person name="Asai D.J."/>
            <person name="Wilkes D.E."/>
            <person name="Wang Y."/>
            <person name="Cai H."/>
            <person name="Collins K."/>
            <person name="Stewart B.A."/>
            <person name="Lee S.R."/>
            <person name="Wilamowska K."/>
            <person name="Weinberg Z."/>
            <person name="Ruzzo W.L."/>
            <person name="Wloga D."/>
            <person name="Gaertig J."/>
            <person name="Frankel J."/>
            <person name="Tsao C.-C."/>
            <person name="Gorovsky M.A."/>
            <person name="Keeling P.J."/>
            <person name="Waller R.F."/>
            <person name="Patron N.J."/>
            <person name="Cherry J.M."/>
            <person name="Stover N.A."/>
            <person name="Krieger C.J."/>
            <person name="del Toro C."/>
            <person name="Ryder H.F."/>
            <person name="Williamson S.C."/>
            <person name="Barbeau R.A."/>
            <person name="Hamilton E.P."/>
            <person name="Orias E."/>
        </authorList>
    </citation>
    <scope>NUCLEOTIDE SEQUENCE [LARGE SCALE GENOMIC DNA]</scope>
    <source>
        <strain evidence="2">SB210</strain>
    </source>
</reference>
<gene>
    <name evidence="1" type="ORF">TTHERM_000268259</name>
</gene>
<dbReference type="RefSeq" id="XP_012653066.1">
    <property type="nucleotide sequence ID" value="XM_012797612.1"/>
</dbReference>
<organism evidence="1 2">
    <name type="scientific">Tetrahymena thermophila (strain SB210)</name>
    <dbReference type="NCBI Taxonomy" id="312017"/>
    <lineage>
        <taxon>Eukaryota</taxon>
        <taxon>Sar</taxon>
        <taxon>Alveolata</taxon>
        <taxon>Ciliophora</taxon>
        <taxon>Intramacronucleata</taxon>
        <taxon>Oligohymenophorea</taxon>
        <taxon>Hymenostomatida</taxon>
        <taxon>Tetrahymenina</taxon>
        <taxon>Tetrahymenidae</taxon>
        <taxon>Tetrahymena</taxon>
    </lineage>
</organism>
<dbReference type="KEGG" id="tet:TTHERM_000268259"/>
<proteinExistence type="predicted"/>
<dbReference type="Proteomes" id="UP000009168">
    <property type="component" value="Unassembled WGS sequence"/>
</dbReference>
<protein>
    <submittedName>
        <fullName evidence="1">Uncharacterized protein</fullName>
    </submittedName>
</protein>
<accession>W7XJW6</accession>
<evidence type="ECO:0000313" key="1">
    <source>
        <dbReference type="EMBL" id="EWS74389.1"/>
    </source>
</evidence>
<dbReference type="EMBL" id="GG662703">
    <property type="protein sequence ID" value="EWS74389.1"/>
    <property type="molecule type" value="Genomic_DNA"/>
</dbReference>
<dbReference type="InParanoid" id="W7XJW6"/>
<keyword evidence="2" id="KW-1185">Reference proteome</keyword>
<name>W7XJW6_TETTS</name>